<evidence type="ECO:0000313" key="1">
    <source>
        <dbReference type="EMBL" id="APX90617.1"/>
    </source>
</evidence>
<accession>A0A2M9DBR9</accession>
<evidence type="ECO:0000313" key="2">
    <source>
        <dbReference type="Proteomes" id="UP000187266"/>
    </source>
</evidence>
<dbReference type="SUPFAM" id="SSF53335">
    <property type="entry name" value="S-adenosyl-L-methionine-dependent methyltransferases"/>
    <property type="match status" value="1"/>
</dbReference>
<dbReference type="InterPro" id="IPR029063">
    <property type="entry name" value="SAM-dependent_MTases_sf"/>
</dbReference>
<dbReference type="RefSeq" id="WP_076980634.1">
    <property type="nucleotide sequence ID" value="NZ_CP019124.1"/>
</dbReference>
<dbReference type="Gene3D" id="3.40.50.150">
    <property type="entry name" value="Vaccinia Virus protein VP39"/>
    <property type="match status" value="1"/>
</dbReference>
<dbReference type="STRING" id="1267768.BV394_13565"/>
<organism evidence="1 2">
    <name type="scientific">Brevirhabdus pacifica</name>
    <dbReference type="NCBI Taxonomy" id="1267768"/>
    <lineage>
        <taxon>Bacteria</taxon>
        <taxon>Pseudomonadati</taxon>
        <taxon>Pseudomonadota</taxon>
        <taxon>Alphaproteobacteria</taxon>
        <taxon>Rhodobacterales</taxon>
        <taxon>Paracoccaceae</taxon>
        <taxon>Brevirhabdus</taxon>
    </lineage>
</organism>
<dbReference type="EMBL" id="CP019124">
    <property type="protein sequence ID" value="APX90617.1"/>
    <property type="molecule type" value="Genomic_DNA"/>
</dbReference>
<proteinExistence type="predicted"/>
<sequence>MGINYSSFLQLAKLSRDFTPPGRTLMLGRQKFDLRADRWIGRTHFTQALKAAGIKDDIRNYAQPDRYSETMFRQLGLGEVEALDASPFEGASLVHDLNEPVPDEMKGQFGLIVDGGTLEHVFDVAQAMDNVAQMLAPGGRFLSFTPFNGYPGHGFYQFSPELVWTYWKSTRGFIVHDCRVAAPKGWFNRDLVDTREAGHRIQFDIGSVALGRMPASRLLMCYDVEKPASAAAADDGSATGKALQSDYEKRWASS</sequence>
<keyword evidence="2" id="KW-1185">Reference proteome</keyword>
<dbReference type="OrthoDB" id="8842400at2"/>
<protein>
    <submittedName>
        <fullName evidence="1">Uncharacterized protein</fullName>
    </submittedName>
</protein>
<dbReference type="AlphaFoldDB" id="A0A1U7DKS3"/>
<accession>A0A1U7DKS3</accession>
<gene>
    <name evidence="1" type="ORF">BV394_13565</name>
</gene>
<name>A0A1U7DKS3_9RHOB</name>
<dbReference type="Proteomes" id="UP000187266">
    <property type="component" value="Chromosome"/>
</dbReference>
<reference evidence="1 2" key="1">
    <citation type="submission" date="2017-01" db="EMBL/GenBank/DDBJ databases">
        <title>Genomic analysis of Xuhuaishuia manganoxidans DY6-4.</title>
        <authorList>
            <person name="Wang X."/>
        </authorList>
    </citation>
    <scope>NUCLEOTIDE SEQUENCE [LARGE SCALE GENOMIC DNA]</scope>
    <source>
        <strain evidence="1 2">DY6-4</strain>
    </source>
</reference>